<dbReference type="SUPFAM" id="SSF48403">
    <property type="entry name" value="Ankyrin repeat"/>
    <property type="match status" value="1"/>
</dbReference>
<dbReference type="PANTHER" id="PTHR24198:SF165">
    <property type="entry name" value="ANKYRIN REPEAT-CONTAINING PROTEIN-RELATED"/>
    <property type="match status" value="1"/>
</dbReference>
<dbReference type="SMART" id="SM00248">
    <property type="entry name" value="ANK"/>
    <property type="match status" value="6"/>
</dbReference>
<dbReference type="PANTHER" id="PTHR24198">
    <property type="entry name" value="ANKYRIN REPEAT AND PROTEIN KINASE DOMAIN-CONTAINING PROTEIN"/>
    <property type="match status" value="1"/>
</dbReference>
<dbReference type="PRINTS" id="PR01415">
    <property type="entry name" value="ANKYRIN"/>
</dbReference>
<dbReference type="Proteomes" id="UP001627154">
    <property type="component" value="Unassembled WGS sequence"/>
</dbReference>
<evidence type="ECO:0000256" key="1">
    <source>
        <dbReference type="ARBA" id="ARBA00022737"/>
    </source>
</evidence>
<dbReference type="Gene3D" id="1.25.40.20">
    <property type="entry name" value="Ankyrin repeat-containing domain"/>
    <property type="match status" value="4"/>
</dbReference>
<reference evidence="4 5" key="1">
    <citation type="journal article" date="2024" name="bioRxiv">
        <title>A reference genome for Trichogramma kaykai: A tiny desert-dwelling parasitoid wasp with competing sex-ratio distorters.</title>
        <authorList>
            <person name="Culotta J."/>
            <person name="Lindsey A.R."/>
        </authorList>
    </citation>
    <scope>NUCLEOTIDE SEQUENCE [LARGE SCALE GENOMIC DNA]</scope>
    <source>
        <strain evidence="4 5">KSX58</strain>
    </source>
</reference>
<evidence type="ECO:0008006" key="6">
    <source>
        <dbReference type="Google" id="ProtNLM"/>
    </source>
</evidence>
<keyword evidence="2 3" id="KW-0040">ANK repeat</keyword>
<sequence length="730" mass="82866">MSSHALKVLRDELDWANVEKRFQFLGEFIALIEDWQCELPDLLDIFQRAEIEQLLLDSVIYKYQNPIERRGQAERFVAFVSRTGYANVPEVDENGEPLLHRTTPLHLLAGRCISSVDQNSLDPLLSELWSIYNRYDANYVDADGLTHLHVACQYGDKDIVKRFLDAGLDPNCIWTKTGDTPLHLILDWYKMETIELLLSRGADPGLANAKGDTCLHGLSEAICGADDLAEVVCRDEAMPVDARNNAGRTALHLAVGNNKTRLGDFLLRRGADPNAVDREGRTPLHAMCKNSGRFETMAMFFRVNDDMQREVLIDVQDNSGDTPLHVALAHNYEDAVKLLLKRGADPNVANAKGLTALHIICQGKPITIEGTTKVIPYKGETFFKLIHDNSLHAVRTINARDELGNTPLHYAVKSGNKKLIQLLLRRGGADPNATNAEGLAPVEIIYGNHSDDGMVDLLFKIGYELKRPLRVRVDARYDATRTLLQWAVASLRPRLVDVYWRSTTNPAGFVFPSAEDFYELYVNSHELQEQMSPEVERCARRRKEFEHKQNEYRLGVILDAVSVIRRLQIQGYQLKRPDALTIMKVFDKLGFAFGDTKESFNEEKFTDSSRSIMIIPRKSVSMYDLMHLPLERTVKVFTFGQFKVAIQRRGALKALADDDARDAARRKMISTLLRQFTRAWAAYSFPELMRRLPNLCCDMIFEHLSSKDFWSITAAAELPASRDDARRRRL</sequence>
<evidence type="ECO:0000313" key="5">
    <source>
        <dbReference type="Proteomes" id="UP001627154"/>
    </source>
</evidence>
<keyword evidence="5" id="KW-1185">Reference proteome</keyword>
<feature type="repeat" description="ANK" evidence="3">
    <location>
        <begin position="403"/>
        <end position="436"/>
    </location>
</feature>
<feature type="repeat" description="ANK" evidence="3">
    <location>
        <begin position="143"/>
        <end position="171"/>
    </location>
</feature>
<protein>
    <recommendedName>
        <fullName evidence="6">PRANC domain-containing protein</fullName>
    </recommendedName>
</protein>
<gene>
    <name evidence="4" type="ORF">TKK_005563</name>
</gene>
<proteinExistence type="predicted"/>
<dbReference type="EMBL" id="JBJJXI010000048">
    <property type="protein sequence ID" value="KAL3401259.1"/>
    <property type="molecule type" value="Genomic_DNA"/>
</dbReference>
<feature type="repeat" description="ANK" evidence="3">
    <location>
        <begin position="319"/>
        <end position="351"/>
    </location>
</feature>
<feature type="repeat" description="ANK" evidence="3">
    <location>
        <begin position="177"/>
        <end position="209"/>
    </location>
</feature>
<dbReference type="InterPro" id="IPR036770">
    <property type="entry name" value="Ankyrin_rpt-contain_sf"/>
</dbReference>
<organism evidence="4 5">
    <name type="scientific">Trichogramma kaykai</name>
    <dbReference type="NCBI Taxonomy" id="54128"/>
    <lineage>
        <taxon>Eukaryota</taxon>
        <taxon>Metazoa</taxon>
        <taxon>Ecdysozoa</taxon>
        <taxon>Arthropoda</taxon>
        <taxon>Hexapoda</taxon>
        <taxon>Insecta</taxon>
        <taxon>Pterygota</taxon>
        <taxon>Neoptera</taxon>
        <taxon>Endopterygota</taxon>
        <taxon>Hymenoptera</taxon>
        <taxon>Apocrita</taxon>
        <taxon>Proctotrupomorpha</taxon>
        <taxon>Chalcidoidea</taxon>
        <taxon>Trichogrammatidae</taxon>
        <taxon>Trichogramma</taxon>
    </lineage>
</organism>
<evidence type="ECO:0000313" key="4">
    <source>
        <dbReference type="EMBL" id="KAL3401259.1"/>
    </source>
</evidence>
<name>A0ABD2X7R4_9HYME</name>
<dbReference type="AlphaFoldDB" id="A0ABD2X7R4"/>
<evidence type="ECO:0000256" key="3">
    <source>
        <dbReference type="PROSITE-ProRule" id="PRU00023"/>
    </source>
</evidence>
<dbReference type="PROSITE" id="PS50297">
    <property type="entry name" value="ANK_REP_REGION"/>
    <property type="match status" value="5"/>
</dbReference>
<dbReference type="PROSITE" id="PS50088">
    <property type="entry name" value="ANK_REPEAT"/>
    <property type="match status" value="5"/>
</dbReference>
<accession>A0ABD2X7R4</accession>
<dbReference type="InterPro" id="IPR002110">
    <property type="entry name" value="Ankyrin_rpt"/>
</dbReference>
<dbReference type="Pfam" id="PF12796">
    <property type="entry name" value="Ank_2"/>
    <property type="match status" value="2"/>
</dbReference>
<dbReference type="Pfam" id="PF00023">
    <property type="entry name" value="Ank"/>
    <property type="match status" value="1"/>
</dbReference>
<feature type="repeat" description="ANK" evidence="3">
    <location>
        <begin position="246"/>
        <end position="278"/>
    </location>
</feature>
<keyword evidence="1" id="KW-0677">Repeat</keyword>
<evidence type="ECO:0000256" key="2">
    <source>
        <dbReference type="ARBA" id="ARBA00023043"/>
    </source>
</evidence>
<comment type="caution">
    <text evidence="4">The sequence shown here is derived from an EMBL/GenBank/DDBJ whole genome shotgun (WGS) entry which is preliminary data.</text>
</comment>